<comment type="subcellular location">
    <subcellularLocation>
        <location evidence="1 8">Nucleus</location>
    </subcellularLocation>
</comment>
<evidence type="ECO:0000256" key="5">
    <source>
        <dbReference type="ARBA" id="ARBA00023159"/>
    </source>
</evidence>
<comment type="function">
    <text evidence="8">Component of the Mediator complex, a coactivator involved in the regulated transcription of nearly all RNA polymerase II-dependent genes. Mediator functions as a bridge to convey information from gene-specific regulatory proteins to the basal RNA polymerase II transcription machinery. Mediator is recruited to promoters by direct interactions with regulatory proteins and serves as a scaffold for the assembly of a functional preinitiation complex with RNA polymerase II and the general transcription factors.</text>
</comment>
<evidence type="ECO:0000256" key="2">
    <source>
        <dbReference type="ARBA" id="ARBA00005770"/>
    </source>
</evidence>
<keyword evidence="5 8" id="KW-0010">Activator</keyword>
<feature type="coiled-coil region" evidence="9">
    <location>
        <begin position="87"/>
        <end position="114"/>
    </location>
</feature>
<dbReference type="InterPro" id="IPR037212">
    <property type="entry name" value="Med7/Med21-like"/>
</dbReference>
<protein>
    <recommendedName>
        <fullName evidence="3 8">Mediator of RNA polymerase II transcription subunit 21</fullName>
    </recommendedName>
</protein>
<dbReference type="SUPFAM" id="SSF140718">
    <property type="entry name" value="Mediator hinge subcomplex-like"/>
    <property type="match status" value="1"/>
</dbReference>
<accession>A0AAN6D5A6</accession>
<dbReference type="AlphaFoldDB" id="A0AAN6D5A6"/>
<keyword evidence="6 8" id="KW-0804">Transcription</keyword>
<name>A0AAN6D5A6_9ASCO</name>
<dbReference type="GO" id="GO:0006357">
    <property type="term" value="P:regulation of transcription by RNA polymerase II"/>
    <property type="evidence" value="ECO:0007669"/>
    <property type="project" value="TreeGrafter"/>
</dbReference>
<evidence type="ECO:0000256" key="6">
    <source>
        <dbReference type="ARBA" id="ARBA00023163"/>
    </source>
</evidence>
<evidence type="ECO:0000313" key="11">
    <source>
        <dbReference type="Proteomes" id="UP000738402"/>
    </source>
</evidence>
<keyword evidence="9" id="KW-0175">Coiled coil</keyword>
<organism evidence="10 11">
    <name type="scientific">Ogataea haglerorum</name>
    <dbReference type="NCBI Taxonomy" id="1937702"/>
    <lineage>
        <taxon>Eukaryota</taxon>
        <taxon>Fungi</taxon>
        <taxon>Dikarya</taxon>
        <taxon>Ascomycota</taxon>
        <taxon>Saccharomycotina</taxon>
        <taxon>Pichiomycetes</taxon>
        <taxon>Pichiales</taxon>
        <taxon>Pichiaceae</taxon>
        <taxon>Ogataea</taxon>
    </lineage>
</organism>
<dbReference type="PANTHER" id="PTHR13381">
    <property type="entry name" value="RNA POLYMERASE II HOLOENZYME COMPONENT SRB7"/>
    <property type="match status" value="1"/>
</dbReference>
<dbReference type="InterPro" id="IPR021384">
    <property type="entry name" value="Mediator_Med21"/>
</dbReference>
<dbReference type="GO" id="GO:0016592">
    <property type="term" value="C:mediator complex"/>
    <property type="evidence" value="ECO:0007669"/>
    <property type="project" value="UniProtKB-UniRule"/>
</dbReference>
<sequence length="138" mass="15516">MTDRLTQLQICLDQLSDMFFASLSYVDQNHVAVRLTEGDEMLPDPDHNPPSEAEFKANLTELTSDIILKTKQILTIIDTLPGVGVSKEEQLKRIESLSQELAEVEKLKIQTLERKEKLGSIVDDLIVHVSEGIAQTRD</sequence>
<evidence type="ECO:0000256" key="3">
    <source>
        <dbReference type="ARBA" id="ARBA00019691"/>
    </source>
</evidence>
<dbReference type="Proteomes" id="UP000738402">
    <property type="component" value="Unassembled WGS sequence"/>
</dbReference>
<gene>
    <name evidence="10" type="ORF">KL933_002965</name>
</gene>
<dbReference type="GO" id="GO:0003712">
    <property type="term" value="F:transcription coregulator activity"/>
    <property type="evidence" value="ECO:0007669"/>
    <property type="project" value="TreeGrafter"/>
</dbReference>
<evidence type="ECO:0000256" key="9">
    <source>
        <dbReference type="SAM" id="Coils"/>
    </source>
</evidence>
<evidence type="ECO:0000256" key="4">
    <source>
        <dbReference type="ARBA" id="ARBA00023015"/>
    </source>
</evidence>
<comment type="similarity">
    <text evidence="2 8">Belongs to the Mediator complex subunit 21 family.</text>
</comment>
<evidence type="ECO:0000313" key="10">
    <source>
        <dbReference type="EMBL" id="KAG7727256.1"/>
    </source>
</evidence>
<evidence type="ECO:0000256" key="7">
    <source>
        <dbReference type="ARBA" id="ARBA00023242"/>
    </source>
</evidence>
<proteinExistence type="inferred from homology"/>
<reference evidence="10" key="1">
    <citation type="journal article" date="2021" name="G3 (Bethesda)">
        <title>Genomic diversity, chromosomal rearrangements, and interspecies hybridization in the ogataea polymorpha species complex.</title>
        <authorList>
            <person name="Hanson S.J."/>
            <person name="Cinneide E.O."/>
            <person name="Salzberg L.I."/>
            <person name="Wolfe K.H."/>
            <person name="McGowan J."/>
            <person name="Fitzpatrick D.A."/>
            <person name="Matlin K."/>
        </authorList>
    </citation>
    <scope>NUCLEOTIDE SEQUENCE</scope>
    <source>
        <strain evidence="10">83-405-1</strain>
    </source>
</reference>
<comment type="caution">
    <text evidence="10">The sequence shown here is derived from an EMBL/GenBank/DDBJ whole genome shotgun (WGS) entry which is preliminary data.</text>
</comment>
<evidence type="ECO:0000256" key="1">
    <source>
        <dbReference type="ARBA" id="ARBA00004123"/>
    </source>
</evidence>
<dbReference type="EMBL" id="JAHLUH010000007">
    <property type="protein sequence ID" value="KAG7727256.1"/>
    <property type="molecule type" value="Genomic_DNA"/>
</dbReference>
<keyword evidence="4 8" id="KW-0805">Transcription regulation</keyword>
<dbReference type="Gene3D" id="6.10.280.10">
    <property type="entry name" value="Mediator complex, subunit Med21"/>
    <property type="match status" value="1"/>
</dbReference>
<evidence type="ECO:0000256" key="8">
    <source>
        <dbReference type="RuleBase" id="RU366036"/>
    </source>
</evidence>
<comment type="subunit">
    <text evidence="8">Component of the Mediator complex.</text>
</comment>
<dbReference type="PANTHER" id="PTHR13381:SF0">
    <property type="entry name" value="MEDIATOR OF RNA POLYMERASE II TRANSCRIPTION SUBUNIT 21"/>
    <property type="match status" value="1"/>
</dbReference>
<dbReference type="Pfam" id="PF11221">
    <property type="entry name" value="Med21"/>
    <property type="match status" value="1"/>
</dbReference>
<keyword evidence="7 8" id="KW-0539">Nucleus</keyword>